<dbReference type="AlphaFoldDB" id="A0AAU8CVT2"/>
<proteinExistence type="predicted"/>
<evidence type="ECO:0000313" key="1">
    <source>
        <dbReference type="EMBL" id="XCG50962.1"/>
    </source>
</evidence>
<organism evidence="1">
    <name type="scientific">Mesorhizobium sp. WSM2240</name>
    <dbReference type="NCBI Taxonomy" id="3228851"/>
    <lineage>
        <taxon>Bacteria</taxon>
        <taxon>Pseudomonadati</taxon>
        <taxon>Pseudomonadota</taxon>
        <taxon>Alphaproteobacteria</taxon>
        <taxon>Hyphomicrobiales</taxon>
        <taxon>Phyllobacteriaceae</taxon>
        <taxon>Mesorhizobium</taxon>
    </lineage>
</organism>
<name>A0AAU8CVT2_9HYPH</name>
<reference evidence="1" key="1">
    <citation type="submission" date="2024-06" db="EMBL/GenBank/DDBJ databases">
        <title>Mesorhizobium karijinii sp. nov., a symbiont of the iconic Swainsona formosa from arid Australia.</title>
        <authorList>
            <person name="Hill Y.J."/>
            <person name="Watkin E.L.J."/>
            <person name="O'Hara G.W."/>
            <person name="Terpolilli J."/>
            <person name="Tye M.L."/>
            <person name="Kohlmeier M.G."/>
        </authorList>
    </citation>
    <scope>NUCLEOTIDE SEQUENCE</scope>
    <source>
        <strain evidence="1">WSM2240</strain>
    </source>
</reference>
<dbReference type="EMBL" id="CP159253">
    <property type="protein sequence ID" value="XCG50962.1"/>
    <property type="molecule type" value="Genomic_DNA"/>
</dbReference>
<gene>
    <name evidence="1" type="ORF">ABVK50_10985</name>
</gene>
<accession>A0AAU8CVT2</accession>
<evidence type="ECO:0008006" key="2">
    <source>
        <dbReference type="Google" id="ProtNLM"/>
    </source>
</evidence>
<sequence>MSRLDTFVAPVPSVPLIKAMTVVNRVLMLRGVFGFRDIPPFNRIAGLRGIANVRHIDFPEGDRGRLAAVCGQGKATFITPNHPEFFTDWMIDKEIASHVCPLAAFWATNGVVNGLGKAAQKFWLANNLIAQIPGNSQAAREHSVDWALKGHSVLLHPEGSVGWHGDFVAPLMPGAAEMALEAFQRSREAGRELEVWIAPIVWKLVFTRDVEADLMKECAYVERSLKIEPASRSIALPDRVYRIYETLLSRDEGKNGVEADGAPFAERQEALLSVMHDRLCELLPEAVPSNRDETMRSARRFVRENSSADPELRRQVKSLSETVTRVQRIGDFAFADEMVTQEGIAEHIKRIRNDCCKGTMRDTLNRFLPQPAGPRRAYIRAPEPLAMHQFEGTPADAMAEIRRRMQAALDEINDGLRASGSLRFYPNPFHHSRSSGLAR</sequence>
<dbReference type="RefSeq" id="WP_353641527.1">
    <property type="nucleotide sequence ID" value="NZ_CP159253.1"/>
</dbReference>
<protein>
    <recommendedName>
        <fullName evidence="2">Phospholipid/glycerol acyltransferase domain-containing protein</fullName>
    </recommendedName>
</protein>